<keyword evidence="3" id="KW-0456">Lyase</keyword>
<dbReference type="PANTHER" id="PTHR31739:SF3">
    <property type="entry name" value="ENT-KAUR-16-ENE SYNTHASE, CHLOROPLASTIC"/>
    <property type="match status" value="1"/>
</dbReference>
<accession>M8BIN6</accession>
<reference evidence="4" key="1">
    <citation type="submission" date="2015-06" db="UniProtKB">
        <authorList>
            <consortium name="EnsemblPlants"/>
        </authorList>
    </citation>
    <scope>IDENTIFICATION</scope>
</reference>
<keyword evidence="2" id="KW-0460">Magnesium</keyword>
<dbReference type="AlphaFoldDB" id="M8BIN6"/>
<sequence length="100" mass="12051">MTMQVWTLCDRIRLAWQMDHGSCLCWTPFDAFILTYYLQMDYALKFPFYTTLERLDRKWNIIHSDARGSHIRKTQYLPYGINQELFALADEDFTFSQSIH</sequence>
<dbReference type="Gene3D" id="1.50.10.130">
    <property type="entry name" value="Terpene synthase, N-terminal domain"/>
    <property type="match status" value="1"/>
</dbReference>
<proteinExistence type="predicted"/>
<dbReference type="EnsemblPlants" id="EMT24860">
    <property type="protein sequence ID" value="EMT24860"/>
    <property type="gene ID" value="F775_07037"/>
</dbReference>
<evidence type="ECO:0000256" key="3">
    <source>
        <dbReference type="ARBA" id="ARBA00023239"/>
    </source>
</evidence>
<dbReference type="InterPro" id="IPR050148">
    <property type="entry name" value="Terpene_synthase-like"/>
</dbReference>
<dbReference type="GO" id="GO:0010333">
    <property type="term" value="F:terpene synthase activity"/>
    <property type="evidence" value="ECO:0007669"/>
    <property type="project" value="InterPro"/>
</dbReference>
<dbReference type="GO" id="GO:0016102">
    <property type="term" value="P:diterpenoid biosynthetic process"/>
    <property type="evidence" value="ECO:0007669"/>
    <property type="project" value="TreeGrafter"/>
</dbReference>
<evidence type="ECO:0000256" key="2">
    <source>
        <dbReference type="ARBA" id="ARBA00022842"/>
    </source>
</evidence>
<dbReference type="GO" id="GO:0000287">
    <property type="term" value="F:magnesium ion binding"/>
    <property type="evidence" value="ECO:0007669"/>
    <property type="project" value="TreeGrafter"/>
</dbReference>
<name>M8BIN6_AEGTA</name>
<evidence type="ECO:0000256" key="1">
    <source>
        <dbReference type="ARBA" id="ARBA00001946"/>
    </source>
</evidence>
<dbReference type="PANTHER" id="PTHR31739">
    <property type="entry name" value="ENT-COPALYL DIPHOSPHATE SYNTHASE, CHLOROPLASTIC"/>
    <property type="match status" value="1"/>
</dbReference>
<dbReference type="InterPro" id="IPR036965">
    <property type="entry name" value="Terpene_synth_N_sf"/>
</dbReference>
<organism evidence="4">
    <name type="scientific">Aegilops tauschii</name>
    <name type="common">Tausch's goatgrass</name>
    <name type="synonym">Aegilops squarrosa</name>
    <dbReference type="NCBI Taxonomy" id="37682"/>
    <lineage>
        <taxon>Eukaryota</taxon>
        <taxon>Viridiplantae</taxon>
        <taxon>Streptophyta</taxon>
        <taxon>Embryophyta</taxon>
        <taxon>Tracheophyta</taxon>
        <taxon>Spermatophyta</taxon>
        <taxon>Magnoliopsida</taxon>
        <taxon>Liliopsida</taxon>
        <taxon>Poales</taxon>
        <taxon>Poaceae</taxon>
        <taxon>BOP clade</taxon>
        <taxon>Pooideae</taxon>
        <taxon>Triticodae</taxon>
        <taxon>Triticeae</taxon>
        <taxon>Triticinae</taxon>
        <taxon>Aegilops</taxon>
    </lineage>
</organism>
<protein>
    <submittedName>
        <fullName evidence="4">Uncharacterized protein</fullName>
    </submittedName>
</protein>
<comment type="cofactor">
    <cofactor evidence="1">
        <name>Mg(2+)</name>
        <dbReference type="ChEBI" id="CHEBI:18420"/>
    </cofactor>
</comment>
<evidence type="ECO:0000313" key="4">
    <source>
        <dbReference type="EnsemblPlants" id="EMT24860"/>
    </source>
</evidence>